<dbReference type="RefSeq" id="WP_280832387.1">
    <property type="nucleotide sequence ID" value="NZ_JARXVE010000003.1"/>
</dbReference>
<dbReference type="GO" id="GO:0003677">
    <property type="term" value="F:DNA binding"/>
    <property type="evidence" value="ECO:0007669"/>
    <property type="project" value="UniProtKB-KW"/>
</dbReference>
<evidence type="ECO:0000259" key="1">
    <source>
        <dbReference type="PROSITE" id="PS50995"/>
    </source>
</evidence>
<keyword evidence="2" id="KW-0238">DNA-binding</keyword>
<dbReference type="Gene3D" id="1.10.10.10">
    <property type="entry name" value="Winged helix-like DNA-binding domain superfamily/Winged helix DNA-binding domain"/>
    <property type="match status" value="1"/>
</dbReference>
<proteinExistence type="predicted"/>
<dbReference type="Proteomes" id="UP001160130">
    <property type="component" value="Unassembled WGS sequence"/>
</dbReference>
<name>A0ABT6KYI5_9MYCO</name>
<dbReference type="PROSITE" id="PS50995">
    <property type="entry name" value="HTH_MARR_2"/>
    <property type="match status" value="1"/>
</dbReference>
<sequence length="169" mass="18555">MTDTSLRTQTRARWAEHNPDLDTSPMEVVAQVKRISALLDLAVEQIYAGAALTAVEMELLVPLRYAEPPVTAIRLAELLGMSRAGVSKTLAKLQTRGLINRTRNPDDRRSALITLSNKGVHIVDELFPRELDAHAALLAGLGRQRRNVLAALSHLAQTMESQLQRSGSD</sequence>
<dbReference type="InterPro" id="IPR036388">
    <property type="entry name" value="WH-like_DNA-bd_sf"/>
</dbReference>
<reference evidence="2 3" key="1">
    <citation type="submission" date="2023-04" db="EMBL/GenBank/DDBJ databases">
        <title>Forest soil microbial communities from Buena Vista Peninsula, Colon Province, Panama.</title>
        <authorList>
            <person name="Bouskill N."/>
        </authorList>
    </citation>
    <scope>NUCLEOTIDE SEQUENCE [LARGE SCALE GENOMIC DNA]</scope>
    <source>
        <strain evidence="2 3">AC80</strain>
    </source>
</reference>
<dbReference type="PANTHER" id="PTHR33164:SF104">
    <property type="entry name" value="TRANSCRIPTIONAL REGULATORY PROTEIN"/>
    <property type="match status" value="1"/>
</dbReference>
<dbReference type="SUPFAM" id="SSF46785">
    <property type="entry name" value="Winged helix' DNA-binding domain"/>
    <property type="match status" value="1"/>
</dbReference>
<evidence type="ECO:0000313" key="3">
    <source>
        <dbReference type="Proteomes" id="UP001160130"/>
    </source>
</evidence>
<dbReference type="InterPro" id="IPR000835">
    <property type="entry name" value="HTH_MarR-typ"/>
</dbReference>
<gene>
    <name evidence="2" type="ORF">M2272_002402</name>
</gene>
<dbReference type="EMBL" id="JARXVE010000003">
    <property type="protein sequence ID" value="MDH6195762.1"/>
    <property type="molecule type" value="Genomic_DNA"/>
</dbReference>
<comment type="caution">
    <text evidence="2">The sequence shown here is derived from an EMBL/GenBank/DDBJ whole genome shotgun (WGS) entry which is preliminary data.</text>
</comment>
<dbReference type="InterPro" id="IPR036390">
    <property type="entry name" value="WH_DNA-bd_sf"/>
</dbReference>
<dbReference type="InterPro" id="IPR039422">
    <property type="entry name" value="MarR/SlyA-like"/>
</dbReference>
<feature type="domain" description="HTH marR-type" evidence="1">
    <location>
        <begin position="25"/>
        <end position="161"/>
    </location>
</feature>
<dbReference type="PANTHER" id="PTHR33164">
    <property type="entry name" value="TRANSCRIPTIONAL REGULATOR, MARR FAMILY"/>
    <property type="match status" value="1"/>
</dbReference>
<dbReference type="PRINTS" id="PR00598">
    <property type="entry name" value="HTHMARR"/>
</dbReference>
<accession>A0ABT6KYI5</accession>
<protein>
    <submittedName>
        <fullName evidence="2">DNA-binding MarR family transcriptional regulator</fullName>
    </submittedName>
</protein>
<evidence type="ECO:0000313" key="2">
    <source>
        <dbReference type="EMBL" id="MDH6195762.1"/>
    </source>
</evidence>
<dbReference type="SMART" id="SM00347">
    <property type="entry name" value="HTH_MARR"/>
    <property type="match status" value="1"/>
</dbReference>
<keyword evidence="3" id="KW-1185">Reference proteome</keyword>
<organism evidence="2 3">
    <name type="scientific">Mycolicibacterium frederiksbergense</name>
    <dbReference type="NCBI Taxonomy" id="117567"/>
    <lineage>
        <taxon>Bacteria</taxon>
        <taxon>Bacillati</taxon>
        <taxon>Actinomycetota</taxon>
        <taxon>Actinomycetes</taxon>
        <taxon>Mycobacteriales</taxon>
        <taxon>Mycobacteriaceae</taxon>
        <taxon>Mycolicibacterium</taxon>
    </lineage>
</organism>
<dbReference type="Pfam" id="PF01047">
    <property type="entry name" value="MarR"/>
    <property type="match status" value="1"/>
</dbReference>